<dbReference type="InterPro" id="IPR050155">
    <property type="entry name" value="HAD-like_hydrolase_sf"/>
</dbReference>
<dbReference type="SUPFAM" id="SSF56784">
    <property type="entry name" value="HAD-like"/>
    <property type="match status" value="1"/>
</dbReference>
<dbReference type="GO" id="GO:0006281">
    <property type="term" value="P:DNA repair"/>
    <property type="evidence" value="ECO:0007669"/>
    <property type="project" value="TreeGrafter"/>
</dbReference>
<dbReference type="SFLD" id="SFLDS00003">
    <property type="entry name" value="Haloacid_Dehalogenase"/>
    <property type="match status" value="1"/>
</dbReference>
<name>A0A9Q3ULG7_9GAMM</name>
<comment type="caution">
    <text evidence="3">The sequence shown here is derived from an EMBL/GenBank/DDBJ whole genome shotgun (WGS) entry which is preliminary data.</text>
</comment>
<dbReference type="GO" id="GO:0005829">
    <property type="term" value="C:cytosol"/>
    <property type="evidence" value="ECO:0007669"/>
    <property type="project" value="TreeGrafter"/>
</dbReference>
<evidence type="ECO:0000256" key="1">
    <source>
        <dbReference type="ARBA" id="ARBA00022801"/>
    </source>
</evidence>
<organism evidence="3 4">
    <name type="scientific">Alloalcanivorax marinus</name>
    <dbReference type="NCBI Taxonomy" id="1177169"/>
    <lineage>
        <taxon>Bacteria</taxon>
        <taxon>Pseudomonadati</taxon>
        <taxon>Pseudomonadota</taxon>
        <taxon>Gammaproteobacteria</taxon>
        <taxon>Oceanospirillales</taxon>
        <taxon>Alcanivoracaceae</taxon>
        <taxon>Alloalcanivorax</taxon>
    </lineage>
</organism>
<evidence type="ECO:0000313" key="4">
    <source>
        <dbReference type="Proteomes" id="UP001108027"/>
    </source>
</evidence>
<gene>
    <name evidence="3" type="ORF">LL252_12610</name>
</gene>
<sequence>MLEAVFFDLDGTLVDTAPDFYVVLNQVLEANGRPTVSYAAVRATVSNGARALTELGFGLAPGEPGFDDYLDQLLAAYGRRLDVDTVLFAGMAESLDWLDHQGIPWGVVTNKPERFTRPVLAGLGLLDRSVAVICPDQVRERKPDPEGLLMAAAAAGANPTHCLYVGDHLRDIQAGINAKMRTATAAFGYVDPDDNPRAWAADYYLERGEDLAPLLQRLTQ</sequence>
<evidence type="ECO:0000256" key="2">
    <source>
        <dbReference type="ARBA" id="ARBA00022842"/>
    </source>
</evidence>
<evidence type="ECO:0000313" key="3">
    <source>
        <dbReference type="EMBL" id="MCC4309411.1"/>
    </source>
</evidence>
<dbReference type="PANTHER" id="PTHR43434">
    <property type="entry name" value="PHOSPHOGLYCOLATE PHOSPHATASE"/>
    <property type="match status" value="1"/>
</dbReference>
<dbReference type="PANTHER" id="PTHR43434:SF23">
    <property type="entry name" value="PHOSPHOGLYCOLATE PHOSPHATASE"/>
    <property type="match status" value="1"/>
</dbReference>
<dbReference type="RefSeq" id="WP_228234252.1">
    <property type="nucleotide sequence ID" value="NZ_JAJGNA010000016.1"/>
</dbReference>
<dbReference type="Gene3D" id="3.40.50.1000">
    <property type="entry name" value="HAD superfamily/HAD-like"/>
    <property type="match status" value="1"/>
</dbReference>
<dbReference type="EMBL" id="JAJGNA010000016">
    <property type="protein sequence ID" value="MCC4309411.1"/>
    <property type="molecule type" value="Genomic_DNA"/>
</dbReference>
<keyword evidence="4" id="KW-1185">Reference proteome</keyword>
<dbReference type="AlphaFoldDB" id="A0A9Q3ULG7"/>
<dbReference type="InterPro" id="IPR023198">
    <property type="entry name" value="PGP-like_dom2"/>
</dbReference>
<protein>
    <submittedName>
        <fullName evidence="3">HAD-IA family hydrolase</fullName>
    </submittedName>
</protein>
<dbReference type="GO" id="GO:0046872">
    <property type="term" value="F:metal ion binding"/>
    <property type="evidence" value="ECO:0007669"/>
    <property type="project" value="UniProtKB-KW"/>
</dbReference>
<dbReference type="InterPro" id="IPR023214">
    <property type="entry name" value="HAD_sf"/>
</dbReference>
<dbReference type="InterPro" id="IPR036412">
    <property type="entry name" value="HAD-like_sf"/>
</dbReference>
<proteinExistence type="predicted"/>
<accession>A0A9Q3ULG7</accession>
<dbReference type="InterPro" id="IPR006439">
    <property type="entry name" value="HAD-SF_hydro_IA"/>
</dbReference>
<keyword evidence="2" id="KW-0460">Magnesium</keyword>
<dbReference type="PRINTS" id="PR00413">
    <property type="entry name" value="HADHALOGNASE"/>
</dbReference>
<dbReference type="SFLD" id="SFLDG01129">
    <property type="entry name" value="C1.5:_HAD__Beta-PGM__Phosphata"/>
    <property type="match status" value="1"/>
</dbReference>
<dbReference type="SFLD" id="SFLDG01135">
    <property type="entry name" value="C1.5.6:_HAD__Beta-PGM__Phospha"/>
    <property type="match status" value="1"/>
</dbReference>
<dbReference type="Pfam" id="PF00702">
    <property type="entry name" value="Hydrolase"/>
    <property type="match status" value="1"/>
</dbReference>
<keyword evidence="1 3" id="KW-0378">Hydrolase</keyword>
<dbReference type="NCBIfam" id="TIGR01549">
    <property type="entry name" value="HAD-SF-IA-v1"/>
    <property type="match status" value="1"/>
</dbReference>
<reference evidence="3" key="1">
    <citation type="submission" date="2021-10" db="EMBL/GenBank/DDBJ databases">
        <title>The diversity and Nitrogen Metabolism of Culturable Nitrate-Utilizing Bacteria Within the Oxygen Minimum Zone of the Changjiang (Yangtze River)Estuary.</title>
        <authorList>
            <person name="Zhang D."/>
            <person name="Zheng J."/>
            <person name="Liu S."/>
            <person name="He W."/>
        </authorList>
    </citation>
    <scope>NUCLEOTIDE SEQUENCE</scope>
    <source>
        <strain evidence="3">FXH-223</strain>
    </source>
</reference>
<dbReference type="Gene3D" id="1.10.150.240">
    <property type="entry name" value="Putative phosphatase, domain 2"/>
    <property type="match status" value="1"/>
</dbReference>
<dbReference type="Proteomes" id="UP001108027">
    <property type="component" value="Unassembled WGS sequence"/>
</dbReference>
<dbReference type="GO" id="GO:0008967">
    <property type="term" value="F:phosphoglycolate phosphatase activity"/>
    <property type="evidence" value="ECO:0007669"/>
    <property type="project" value="TreeGrafter"/>
</dbReference>